<sequence length="104" mass="10831">MTLWTPILVAAVACAALKLVGYAIPVRWFERPRAARITDLLTVALLGALVATQTVGDGQGLSLDARLPALAVAVVLLRLRAPFLVVVVAAAATAALLRFAGWAT</sequence>
<gene>
    <name evidence="2" type="ORF">GCM10023351_08430</name>
</gene>
<feature type="transmembrane region" description="Helical" evidence="1">
    <location>
        <begin position="67"/>
        <end position="97"/>
    </location>
</feature>
<accession>A0ABP8ZVE9</accession>
<proteinExistence type="predicted"/>
<keyword evidence="1" id="KW-0812">Transmembrane</keyword>
<dbReference type="InterPro" id="IPR008407">
    <property type="entry name" value="Brnchd-chn_aa_trnsp_AzlD"/>
</dbReference>
<keyword evidence="1" id="KW-0472">Membrane</keyword>
<dbReference type="Pfam" id="PF05437">
    <property type="entry name" value="AzlD"/>
    <property type="match status" value="1"/>
</dbReference>
<name>A0ABP8ZVE9_9MICO</name>
<dbReference type="Proteomes" id="UP001501645">
    <property type="component" value="Unassembled WGS sequence"/>
</dbReference>
<reference evidence="3" key="1">
    <citation type="journal article" date="2019" name="Int. J. Syst. Evol. Microbiol.">
        <title>The Global Catalogue of Microorganisms (GCM) 10K type strain sequencing project: providing services to taxonomists for standard genome sequencing and annotation.</title>
        <authorList>
            <consortium name="The Broad Institute Genomics Platform"/>
            <consortium name="The Broad Institute Genome Sequencing Center for Infectious Disease"/>
            <person name="Wu L."/>
            <person name="Ma J."/>
        </authorList>
    </citation>
    <scope>NUCLEOTIDE SEQUENCE [LARGE SCALE GENOMIC DNA]</scope>
    <source>
        <strain evidence="3">JCM 18537</strain>
    </source>
</reference>
<evidence type="ECO:0000313" key="2">
    <source>
        <dbReference type="EMBL" id="GAA4767349.1"/>
    </source>
</evidence>
<evidence type="ECO:0000256" key="1">
    <source>
        <dbReference type="SAM" id="Phobius"/>
    </source>
</evidence>
<evidence type="ECO:0000313" key="3">
    <source>
        <dbReference type="Proteomes" id="UP001501645"/>
    </source>
</evidence>
<organism evidence="2 3">
    <name type="scientific">Microbacterium gilvum</name>
    <dbReference type="NCBI Taxonomy" id="1336204"/>
    <lineage>
        <taxon>Bacteria</taxon>
        <taxon>Bacillati</taxon>
        <taxon>Actinomycetota</taxon>
        <taxon>Actinomycetes</taxon>
        <taxon>Micrococcales</taxon>
        <taxon>Microbacteriaceae</taxon>
        <taxon>Microbacterium</taxon>
    </lineage>
</organism>
<feature type="transmembrane region" description="Helical" evidence="1">
    <location>
        <begin position="6"/>
        <end position="25"/>
    </location>
</feature>
<protein>
    <submittedName>
        <fullName evidence="2">AzlD domain-containing protein</fullName>
    </submittedName>
</protein>
<dbReference type="RefSeq" id="WP_345436262.1">
    <property type="nucleotide sequence ID" value="NZ_BAABKO010000001.1"/>
</dbReference>
<comment type="caution">
    <text evidence="2">The sequence shown here is derived from an EMBL/GenBank/DDBJ whole genome shotgun (WGS) entry which is preliminary data.</text>
</comment>
<keyword evidence="1" id="KW-1133">Transmembrane helix</keyword>
<dbReference type="EMBL" id="BAABKO010000001">
    <property type="protein sequence ID" value="GAA4767349.1"/>
    <property type="molecule type" value="Genomic_DNA"/>
</dbReference>
<keyword evidence="3" id="KW-1185">Reference proteome</keyword>